<feature type="transmembrane region" description="Helical" evidence="2">
    <location>
        <begin position="122"/>
        <end position="143"/>
    </location>
</feature>
<keyword evidence="2" id="KW-1133">Transmembrane helix</keyword>
<evidence type="ECO:0000256" key="2">
    <source>
        <dbReference type="SAM" id="Phobius"/>
    </source>
</evidence>
<evidence type="ECO:0008006" key="5">
    <source>
        <dbReference type="Google" id="ProtNLM"/>
    </source>
</evidence>
<keyword evidence="2" id="KW-0812">Transmembrane</keyword>
<dbReference type="KEGG" id="avu:BK816_03980"/>
<protein>
    <recommendedName>
        <fullName evidence="5">Peptidylprolyl isomerase</fullName>
    </recommendedName>
</protein>
<sequence length="410" mass="43675">MGSEREEATSLNEVEAVGETSDRFPKRVRRRSHSSQAVNMNQLEKAVQAETSSPDSTHFSSKVDGKGTDQTSIDATTASAEARVAEATEISERDFSWNGLKATTKQGLSDAKLYIKRNPKRVVFALVAMLLMLMVLAALVFSFRSLAAKQEQEPVTLSATFSGRLGQTVTLKLPEEITPLEYGKFVTIKGGGKELAIGAPALLAVSTFDGRSGAPTGASTSPLMLLGALDANLTGEQLAQQLVGIKEGSRVVFVRPLSNEKNPPLELVVVDVLSTVATGHSQPLPKNAGAWVTEKDGVPVVTEIKSQNAKEPWGAVVMRGNGDQVGENDTIIAQFLKVNALNGQVEESTWEAGGMPMKVKLSEIMKPLAAELTDQKVGSRIITTIPAASSDGTNPIVVVVDILAILNQEK</sequence>
<accession>A0A1D9MK12</accession>
<dbReference type="STRING" id="1912795.BK816_03980"/>
<keyword evidence="2" id="KW-0472">Membrane</keyword>
<proteinExistence type="predicted"/>
<keyword evidence="4" id="KW-1185">Reference proteome</keyword>
<evidence type="ECO:0000313" key="3">
    <source>
        <dbReference type="EMBL" id="AOZ72558.1"/>
    </source>
</evidence>
<evidence type="ECO:0000313" key="4">
    <source>
        <dbReference type="Proteomes" id="UP000176288"/>
    </source>
</evidence>
<organism evidence="3 4">
    <name type="scientific">Boudabousia tangfeifanii</name>
    <dbReference type="NCBI Taxonomy" id="1912795"/>
    <lineage>
        <taxon>Bacteria</taxon>
        <taxon>Bacillati</taxon>
        <taxon>Actinomycetota</taxon>
        <taxon>Actinomycetes</taxon>
        <taxon>Actinomycetales</taxon>
        <taxon>Actinomycetaceae</taxon>
        <taxon>Boudabousia</taxon>
    </lineage>
</organism>
<dbReference type="Proteomes" id="UP000176288">
    <property type="component" value="Chromosome"/>
</dbReference>
<feature type="compositionally biased region" description="Polar residues" evidence="1">
    <location>
        <begin position="49"/>
        <end position="60"/>
    </location>
</feature>
<name>A0A1D9MK12_9ACTO</name>
<gene>
    <name evidence="3" type="ORF">BK816_03980</name>
</gene>
<dbReference type="EMBL" id="CP017812">
    <property type="protein sequence ID" value="AOZ72558.1"/>
    <property type="molecule type" value="Genomic_DNA"/>
</dbReference>
<dbReference type="AlphaFoldDB" id="A0A1D9MK12"/>
<reference evidence="3 4" key="1">
    <citation type="submission" date="2016-10" db="EMBL/GenBank/DDBJ databases">
        <title>Actinomyces aegypiusis sp. nov., isolated from the Aegypius monachus in Qinghai Tibet Plateau China.</title>
        <authorList>
            <person name="Wang Y."/>
        </authorList>
    </citation>
    <scope>NUCLEOTIDE SEQUENCE [LARGE SCALE GENOMIC DNA]</scope>
    <source>
        <strain evidence="3 4">VUL4_3</strain>
    </source>
</reference>
<evidence type="ECO:0000256" key="1">
    <source>
        <dbReference type="SAM" id="MobiDB-lite"/>
    </source>
</evidence>
<feature type="region of interest" description="Disordered" evidence="1">
    <location>
        <begin position="1"/>
        <end position="73"/>
    </location>
</feature>